<feature type="transmembrane region" description="Helical" evidence="6">
    <location>
        <begin position="258"/>
        <end position="277"/>
    </location>
</feature>
<evidence type="ECO:0000256" key="5">
    <source>
        <dbReference type="ARBA" id="ARBA00023136"/>
    </source>
</evidence>
<feature type="transmembrane region" description="Helical" evidence="6">
    <location>
        <begin position="225"/>
        <end position="246"/>
    </location>
</feature>
<evidence type="ECO:0000256" key="4">
    <source>
        <dbReference type="ARBA" id="ARBA00022989"/>
    </source>
</evidence>
<keyword evidence="4 6" id="KW-1133">Transmembrane helix</keyword>
<evidence type="ECO:0000313" key="8">
    <source>
        <dbReference type="EMBL" id="MFG1372051.1"/>
    </source>
</evidence>
<keyword evidence="9" id="KW-1185">Reference proteome</keyword>
<feature type="transmembrane region" description="Helical" evidence="6">
    <location>
        <begin position="46"/>
        <end position="65"/>
    </location>
</feature>
<feature type="transmembrane region" description="Helical" evidence="6">
    <location>
        <begin position="195"/>
        <end position="213"/>
    </location>
</feature>
<proteinExistence type="predicted"/>
<evidence type="ECO:0000256" key="6">
    <source>
        <dbReference type="SAM" id="Phobius"/>
    </source>
</evidence>
<gene>
    <name evidence="8" type="ORF">V5F32_07745</name>
</gene>
<dbReference type="SUPFAM" id="SSF103481">
    <property type="entry name" value="Multidrug resistance efflux transporter EmrE"/>
    <property type="match status" value="2"/>
</dbReference>
<evidence type="ECO:0000256" key="3">
    <source>
        <dbReference type="ARBA" id="ARBA00022692"/>
    </source>
</evidence>
<feature type="transmembrane region" description="Helical" evidence="6">
    <location>
        <begin position="12"/>
        <end position="34"/>
    </location>
</feature>
<feature type="transmembrane region" description="Helical" evidence="6">
    <location>
        <begin position="283"/>
        <end position="303"/>
    </location>
</feature>
<protein>
    <submittedName>
        <fullName evidence="8">DMT family transporter</fullName>
    </submittedName>
</protein>
<keyword evidence="2" id="KW-1003">Cell membrane</keyword>
<evidence type="ECO:0000259" key="7">
    <source>
        <dbReference type="Pfam" id="PF00892"/>
    </source>
</evidence>
<dbReference type="InterPro" id="IPR050638">
    <property type="entry name" value="AA-Vitamin_Transporters"/>
</dbReference>
<feature type="domain" description="EamA" evidence="7">
    <location>
        <begin position="165"/>
        <end position="300"/>
    </location>
</feature>
<feature type="transmembrane region" description="Helical" evidence="6">
    <location>
        <begin position="77"/>
        <end position="100"/>
    </location>
</feature>
<evidence type="ECO:0000256" key="2">
    <source>
        <dbReference type="ARBA" id="ARBA00022475"/>
    </source>
</evidence>
<dbReference type="InterPro" id="IPR037185">
    <property type="entry name" value="EmrE-like"/>
</dbReference>
<comment type="caution">
    <text evidence="8">The sequence shown here is derived from an EMBL/GenBank/DDBJ whole genome shotgun (WGS) entry which is preliminary data.</text>
</comment>
<evidence type="ECO:0000256" key="1">
    <source>
        <dbReference type="ARBA" id="ARBA00004651"/>
    </source>
</evidence>
<comment type="subcellular location">
    <subcellularLocation>
        <location evidence="1">Cell membrane</location>
        <topology evidence="1">Multi-pass membrane protein</topology>
    </subcellularLocation>
</comment>
<dbReference type="PANTHER" id="PTHR32322:SF18">
    <property type="entry name" value="S-ADENOSYLMETHIONINE_S-ADENOSYLHOMOCYSTEINE TRANSPORTER"/>
    <property type="match status" value="1"/>
</dbReference>
<dbReference type="InterPro" id="IPR000620">
    <property type="entry name" value="EamA_dom"/>
</dbReference>
<dbReference type="Proteomes" id="UP001604002">
    <property type="component" value="Unassembled WGS sequence"/>
</dbReference>
<accession>A0ABW6ZTJ7</accession>
<feature type="domain" description="EamA" evidence="7">
    <location>
        <begin position="18"/>
        <end position="150"/>
    </location>
</feature>
<organism evidence="8 9">
    <name type="scientific">Xanthobacter oligotrophicus</name>
    <dbReference type="NCBI Taxonomy" id="2607286"/>
    <lineage>
        <taxon>Bacteria</taxon>
        <taxon>Pseudomonadati</taxon>
        <taxon>Pseudomonadota</taxon>
        <taxon>Alphaproteobacteria</taxon>
        <taxon>Hyphomicrobiales</taxon>
        <taxon>Xanthobacteraceae</taxon>
        <taxon>Xanthobacter</taxon>
    </lineage>
</organism>
<keyword evidence="3 6" id="KW-0812">Transmembrane</keyword>
<keyword evidence="5 6" id="KW-0472">Membrane</keyword>
<sequence length="311" mass="33635">MSVRPSRSSGFALYDAPYLLLTVTALLWAINIVLGRVVAGHVPPVTLAFVRWTGATLILLPFALGQVRRDLPLIRRHFWLLVLLAATGIACYNAMSYYGLQYTQALNGLLVQSTAPLLVALWTFFIFRERLSLGQMAGIVTSLVGVLVIISHGSLDTFLHLTPNIGDVWIICALVIYAFYAAILRKRPGLGPLSFLVSIMALGSVLLAPFALWEAAQGRILQFDHMTLGVLAYVMVGPSIVAYLFFNRGVELVGANAAAPFLHLMPVFGTALAIVFLGETIAWYHMAGYALVITGIALATLAARAKGRPPA</sequence>
<evidence type="ECO:0000313" key="9">
    <source>
        <dbReference type="Proteomes" id="UP001604002"/>
    </source>
</evidence>
<dbReference type="Pfam" id="PF00892">
    <property type="entry name" value="EamA"/>
    <property type="match status" value="2"/>
</dbReference>
<reference evidence="8 9" key="1">
    <citation type="submission" date="2024-02" db="EMBL/GenBank/DDBJ databases">
        <title>Expansion and revision of Xanthobacter and proposal of Roseixanthobacter gen. nov.</title>
        <authorList>
            <person name="Soltysiak M.P.M."/>
            <person name="Jalihal A."/>
            <person name="Ory A."/>
            <person name="Chrisophersen C."/>
            <person name="Lee A.D."/>
            <person name="Boulton J."/>
            <person name="Springer M."/>
        </authorList>
    </citation>
    <scope>NUCLEOTIDE SEQUENCE [LARGE SCALE GENOMIC DNA]</scope>
    <source>
        <strain evidence="8 9">23A</strain>
    </source>
</reference>
<name>A0ABW6ZTJ7_9HYPH</name>
<dbReference type="PANTHER" id="PTHR32322">
    <property type="entry name" value="INNER MEMBRANE TRANSPORTER"/>
    <property type="match status" value="1"/>
</dbReference>
<feature type="transmembrane region" description="Helical" evidence="6">
    <location>
        <begin position="165"/>
        <end position="183"/>
    </location>
</feature>
<feature type="transmembrane region" description="Helical" evidence="6">
    <location>
        <begin position="106"/>
        <end position="127"/>
    </location>
</feature>
<feature type="transmembrane region" description="Helical" evidence="6">
    <location>
        <begin position="139"/>
        <end position="159"/>
    </location>
</feature>
<dbReference type="RefSeq" id="WP_393991976.1">
    <property type="nucleotide sequence ID" value="NZ_JBAFVH010000004.1"/>
</dbReference>
<dbReference type="EMBL" id="JBAFVH010000004">
    <property type="protein sequence ID" value="MFG1372051.1"/>
    <property type="molecule type" value="Genomic_DNA"/>
</dbReference>